<feature type="compositionally biased region" description="Low complexity" evidence="1">
    <location>
        <begin position="440"/>
        <end position="451"/>
    </location>
</feature>
<evidence type="ECO:0000256" key="1">
    <source>
        <dbReference type="SAM" id="MobiDB-lite"/>
    </source>
</evidence>
<sequence>MSTNHRKRKYRGTARSHNSYSGSKSQQHIEPFLSHHEAYLNQQQISSSTAWGVDLDISYRGELTPATHPQPDPLQALYIQAHEANIVKGSSAKIAAQSLEVVEYHTVPLPLGTVVSESQLSAAPVVITPKVGTALIELGDGNVRQGEVERKSPGAAGGLVHSALVVVDDDIDYVDSSALLPEKSPSSIWVDRYDIRLLLNNTRPFPPLSPEKLPPASPTGFSDLPSDAEDTFFFSSTEVEDFRREKRRRVMERTRDERVKARMQEEGYEDRLGNNKEEEDIWGGSDEEPDQTQQDLMERTAMHIASSPNAAQLEMRILANYGADKRFAFLRGRWKRAWGLAKAKARIKLKKKVEDKQKEPESTGVLALAGYGSDSQEDDDEPVAEQVISFVSPPSLLPSSAPPVDPDVSHSSKVQSTSSVDADVEKEEQAKEARRRRLKAWAAQRKAGSSG</sequence>
<feature type="compositionally biased region" description="Low complexity" evidence="1">
    <location>
        <begin position="409"/>
        <end position="420"/>
    </location>
</feature>
<feature type="region of interest" description="Disordered" evidence="1">
    <location>
        <begin position="1"/>
        <end position="28"/>
    </location>
</feature>
<feature type="compositionally biased region" description="Low complexity" evidence="1">
    <location>
        <begin position="389"/>
        <end position="399"/>
    </location>
</feature>
<reference evidence="2" key="1">
    <citation type="submission" date="2021-02" db="EMBL/GenBank/DDBJ databases">
        <title>Psilocybe cubensis genome.</title>
        <authorList>
            <person name="Mckernan K.J."/>
            <person name="Crawford S."/>
            <person name="Trippe A."/>
            <person name="Kane L.T."/>
            <person name="Mclaughlin S."/>
        </authorList>
    </citation>
    <scope>NUCLEOTIDE SEQUENCE [LARGE SCALE GENOMIC DNA]</scope>
    <source>
        <strain evidence="2">MGC-MH-2018</strain>
    </source>
</reference>
<accession>A0A8H8CI99</accession>
<feature type="compositionally biased region" description="Basic and acidic residues" evidence="1">
    <location>
        <begin position="352"/>
        <end position="361"/>
    </location>
</feature>
<feature type="compositionally biased region" description="Acidic residues" evidence="1">
    <location>
        <begin position="277"/>
        <end position="290"/>
    </location>
</feature>
<feature type="compositionally biased region" description="Basic residues" evidence="1">
    <location>
        <begin position="1"/>
        <end position="14"/>
    </location>
</feature>
<organism evidence="2">
    <name type="scientific">Psilocybe cubensis</name>
    <name type="common">Psychedelic mushroom</name>
    <name type="synonym">Stropharia cubensis</name>
    <dbReference type="NCBI Taxonomy" id="181762"/>
    <lineage>
        <taxon>Eukaryota</taxon>
        <taxon>Fungi</taxon>
        <taxon>Dikarya</taxon>
        <taxon>Basidiomycota</taxon>
        <taxon>Agaricomycotina</taxon>
        <taxon>Agaricomycetes</taxon>
        <taxon>Agaricomycetidae</taxon>
        <taxon>Agaricales</taxon>
        <taxon>Agaricineae</taxon>
        <taxon>Strophariaceae</taxon>
        <taxon>Psilocybe</taxon>
    </lineage>
</organism>
<protein>
    <submittedName>
        <fullName evidence="2">Uncharacterized protein</fullName>
    </submittedName>
</protein>
<dbReference type="EMBL" id="JAFIQS010000008">
    <property type="protein sequence ID" value="KAG5166503.1"/>
    <property type="molecule type" value="Genomic_DNA"/>
</dbReference>
<feature type="region of interest" description="Disordered" evidence="1">
    <location>
        <begin position="352"/>
        <end position="451"/>
    </location>
</feature>
<name>A0A8H8CI99_PSICU</name>
<comment type="caution">
    <text evidence="2">The sequence shown here is derived from an EMBL/GenBank/DDBJ whole genome shotgun (WGS) entry which is preliminary data.</text>
</comment>
<feature type="compositionally biased region" description="Polar residues" evidence="1">
    <location>
        <begin position="15"/>
        <end position="28"/>
    </location>
</feature>
<dbReference type="AlphaFoldDB" id="A0A8H8CI99"/>
<feature type="compositionally biased region" description="Basic and acidic residues" evidence="1">
    <location>
        <begin position="264"/>
        <end position="276"/>
    </location>
</feature>
<feature type="region of interest" description="Disordered" evidence="1">
    <location>
        <begin position="264"/>
        <end position="290"/>
    </location>
</feature>
<dbReference type="OrthoDB" id="2552978at2759"/>
<proteinExistence type="predicted"/>
<evidence type="ECO:0000313" key="2">
    <source>
        <dbReference type="EMBL" id="KAG5166503.1"/>
    </source>
</evidence>
<gene>
    <name evidence="2" type="ORF">JR316_008592</name>
</gene>